<dbReference type="InterPro" id="IPR002035">
    <property type="entry name" value="VWF_A"/>
</dbReference>
<feature type="domain" description="Chitin-binding type-2" evidence="2">
    <location>
        <begin position="478"/>
        <end position="549"/>
    </location>
</feature>
<dbReference type="SUPFAM" id="SSF57625">
    <property type="entry name" value="Invertebrate chitin-binding proteins"/>
    <property type="match status" value="3"/>
</dbReference>
<dbReference type="Pfam" id="PF01607">
    <property type="entry name" value="CBM_14"/>
    <property type="match status" value="2"/>
</dbReference>
<reference evidence="3 4" key="1">
    <citation type="submission" date="2018-04" db="EMBL/GenBank/DDBJ databases">
        <title>The genome of golden apple snail Pomacea canaliculata provides insight into stress tolerance and invasive adaptation.</title>
        <authorList>
            <person name="Liu C."/>
            <person name="Liu B."/>
            <person name="Ren Y."/>
            <person name="Zhang Y."/>
            <person name="Wang H."/>
            <person name="Li S."/>
            <person name="Jiang F."/>
            <person name="Yin L."/>
            <person name="Zhang G."/>
            <person name="Qian W."/>
            <person name="Fan W."/>
        </authorList>
    </citation>
    <scope>NUCLEOTIDE SEQUENCE [LARGE SCALE GENOMIC DNA]</scope>
    <source>
        <strain evidence="3">SZHN2017</strain>
        <tissue evidence="3">Muscle</tissue>
    </source>
</reference>
<dbReference type="PROSITE" id="PS50234">
    <property type="entry name" value="VWFA"/>
    <property type="match status" value="1"/>
</dbReference>
<dbReference type="PRINTS" id="PR00453">
    <property type="entry name" value="VWFADOMAIN"/>
</dbReference>
<dbReference type="InterPro" id="IPR036508">
    <property type="entry name" value="Chitin-bd_dom_sf"/>
</dbReference>
<dbReference type="SUPFAM" id="SSF53300">
    <property type="entry name" value="vWA-like"/>
    <property type="match status" value="1"/>
</dbReference>
<dbReference type="CDD" id="cd01450">
    <property type="entry name" value="vWFA_subfamily_ECM"/>
    <property type="match status" value="1"/>
</dbReference>
<dbReference type="Gene3D" id="3.40.50.410">
    <property type="entry name" value="von Willebrand factor, type A domain"/>
    <property type="match status" value="1"/>
</dbReference>
<dbReference type="SMART" id="SM00494">
    <property type="entry name" value="ChtBD2"/>
    <property type="match status" value="3"/>
</dbReference>
<dbReference type="EMBL" id="PZQS01000004">
    <property type="protein sequence ID" value="PVD32653.1"/>
    <property type="molecule type" value="Genomic_DNA"/>
</dbReference>
<dbReference type="GO" id="GO:0005576">
    <property type="term" value="C:extracellular region"/>
    <property type="evidence" value="ECO:0007669"/>
    <property type="project" value="InterPro"/>
</dbReference>
<proteinExistence type="predicted"/>
<feature type="domain" description="VWFA" evidence="1">
    <location>
        <begin position="147"/>
        <end position="317"/>
    </location>
</feature>
<organism evidence="3 4">
    <name type="scientific">Pomacea canaliculata</name>
    <name type="common">Golden apple snail</name>
    <dbReference type="NCBI Taxonomy" id="400727"/>
    <lineage>
        <taxon>Eukaryota</taxon>
        <taxon>Metazoa</taxon>
        <taxon>Spiralia</taxon>
        <taxon>Lophotrochozoa</taxon>
        <taxon>Mollusca</taxon>
        <taxon>Gastropoda</taxon>
        <taxon>Caenogastropoda</taxon>
        <taxon>Architaenioglossa</taxon>
        <taxon>Ampullarioidea</taxon>
        <taxon>Ampullariidae</taxon>
        <taxon>Pomacea</taxon>
    </lineage>
</organism>
<gene>
    <name evidence="3" type="ORF">C0Q70_08098</name>
</gene>
<dbReference type="InterPro" id="IPR036465">
    <property type="entry name" value="vWFA_dom_sf"/>
</dbReference>
<dbReference type="AlphaFoldDB" id="A0A2T7PGU7"/>
<comment type="caution">
    <text evidence="3">The sequence shown here is derived from an EMBL/GenBank/DDBJ whole genome shotgun (WGS) entry which is preliminary data.</text>
</comment>
<dbReference type="PANTHER" id="PTHR24020">
    <property type="entry name" value="COLLAGEN ALPHA"/>
    <property type="match status" value="1"/>
</dbReference>
<keyword evidence="4" id="KW-1185">Reference proteome</keyword>
<protein>
    <submittedName>
        <fullName evidence="3">Uncharacterized protein</fullName>
    </submittedName>
</protein>
<feature type="domain" description="Chitin-binding type-2" evidence="2">
    <location>
        <begin position="606"/>
        <end position="667"/>
    </location>
</feature>
<dbReference type="PROSITE" id="PS50940">
    <property type="entry name" value="CHIT_BIND_II"/>
    <property type="match status" value="2"/>
</dbReference>
<dbReference type="OrthoDB" id="6132182at2759"/>
<evidence type="ECO:0000259" key="2">
    <source>
        <dbReference type="PROSITE" id="PS50940"/>
    </source>
</evidence>
<dbReference type="STRING" id="400727.A0A2T7PGU7"/>
<dbReference type="Pfam" id="PF00092">
    <property type="entry name" value="VWA"/>
    <property type="match status" value="1"/>
</dbReference>
<evidence type="ECO:0000313" key="3">
    <source>
        <dbReference type="EMBL" id="PVD32653.1"/>
    </source>
</evidence>
<evidence type="ECO:0000259" key="1">
    <source>
        <dbReference type="PROSITE" id="PS50234"/>
    </source>
</evidence>
<evidence type="ECO:0000313" key="4">
    <source>
        <dbReference type="Proteomes" id="UP000245119"/>
    </source>
</evidence>
<dbReference type="PANTHER" id="PTHR24020:SF84">
    <property type="entry name" value="VWFA DOMAIN-CONTAINING PROTEIN"/>
    <property type="match status" value="1"/>
</dbReference>
<dbReference type="Proteomes" id="UP000245119">
    <property type="component" value="Linkage Group LG4"/>
</dbReference>
<sequence>MKSISNRDGGGEVTVLSRTRKMALFILLATVLAVTVITPATAQVDSTRVPETKGSDVVDAVVDLIRSKLTAKMFMPQSRALEFKATASSSAAALQHHCNRSLLNLRNLCIGSQAAIWSTYYRPGQPQSIFIEKSANATQFDCSNPMDVAFIHDSSSSVNEKDFGLSLNWTASFAESMNVPYTTKLSLTTFDSSTTVRFLFDDYSTKAQVVSAIKRIVRTYGGTNTAKALNTVRTSVFPMARNESRHVAVLITDGQSDSFTETVAAANLLKESGVVVFALGIGNYRLSELQAIASQPVCSHVFTLTDFSLINSIIYEIKRSTCQAPKVLTAPTNVSQSTTEPYTISVNTSIIGPTKTIGFDVRCGTLDIYVSFTNPRPSSALFSEHYTAEDGRPAYLTSSVLEDGRQVYITVVGKELPTSIAELQKCSNFSYTVSVVDKPWEITCCKSGVCRKCRDSDLLQQKDVYSKFCSSSNNFGYDNPCTLQALSQGRDVFPYPYDSSKFIRFIQCDEWGNAWQMPCPSTQEWNQNILTCDYPKTAAPVASYNPCTPANLKTGLFYYADPTSKKRFIQCDEWGNAFQMPCPSTQEWNQNILTCDYPKTTTPVASNPCATAVLSGKYFYPHPCNHRKYIQCDAFGKAFEMNCPSNLFYDPNILACDFEDRQPGTSC</sequence>
<dbReference type="GO" id="GO:0008061">
    <property type="term" value="F:chitin binding"/>
    <property type="evidence" value="ECO:0007669"/>
    <property type="project" value="InterPro"/>
</dbReference>
<dbReference type="Gene3D" id="2.170.140.10">
    <property type="entry name" value="Chitin binding domain"/>
    <property type="match status" value="3"/>
</dbReference>
<dbReference type="SMART" id="SM00327">
    <property type="entry name" value="VWA"/>
    <property type="match status" value="1"/>
</dbReference>
<dbReference type="InterPro" id="IPR050525">
    <property type="entry name" value="ECM_Assembly_Org"/>
</dbReference>
<accession>A0A2T7PGU7</accession>
<dbReference type="InterPro" id="IPR002557">
    <property type="entry name" value="Chitin-bd_dom"/>
</dbReference>
<name>A0A2T7PGU7_POMCA</name>